<sequence>MNAPGRTVDDVRAYLLDQIGRALRRPSAYGGEVSLILLFRVLAFTDCREQQREEELAALQAREASGAAMVIGRVTAALGSRDTNAMASVYTEAAYRQGWLSLDRALPPDEYEHVRQTARPWCAEDRQLSDLLAEFGEPSVRWPTSEGCLGYGTANPADPLVFFHLKGSVLLATRFGDGDFFAGFTYTPAGKALRG</sequence>
<reference evidence="1" key="1">
    <citation type="journal article" date="2014" name="Int. J. Syst. Evol. Microbiol.">
        <title>Complete genome sequence of Corynebacterium casei LMG S-19264T (=DSM 44701T), isolated from a smear-ripened cheese.</title>
        <authorList>
            <consortium name="US DOE Joint Genome Institute (JGI-PGF)"/>
            <person name="Walter F."/>
            <person name="Albersmeier A."/>
            <person name="Kalinowski J."/>
            <person name="Ruckert C."/>
        </authorList>
    </citation>
    <scope>NUCLEOTIDE SEQUENCE</scope>
    <source>
        <strain evidence="1">CGMCC 4.7679</strain>
    </source>
</reference>
<gene>
    <name evidence="1" type="ORF">GCM10017566_02730</name>
</gene>
<dbReference type="Proteomes" id="UP000658656">
    <property type="component" value="Unassembled WGS sequence"/>
</dbReference>
<dbReference type="OrthoDB" id="281785at2"/>
<name>A0A8H9IP41_9PSEU</name>
<dbReference type="EMBL" id="BNAV01000001">
    <property type="protein sequence ID" value="GHF33551.1"/>
    <property type="molecule type" value="Genomic_DNA"/>
</dbReference>
<dbReference type="RefSeq" id="WP_145934276.1">
    <property type="nucleotide sequence ID" value="NZ_BNAV01000001.1"/>
</dbReference>
<evidence type="ECO:0000313" key="1">
    <source>
        <dbReference type="EMBL" id="GHF33551.1"/>
    </source>
</evidence>
<keyword evidence="2" id="KW-1185">Reference proteome</keyword>
<organism evidence="1 2">
    <name type="scientific">Amycolatopsis bartoniae</name>
    <dbReference type="NCBI Taxonomy" id="941986"/>
    <lineage>
        <taxon>Bacteria</taxon>
        <taxon>Bacillati</taxon>
        <taxon>Actinomycetota</taxon>
        <taxon>Actinomycetes</taxon>
        <taxon>Pseudonocardiales</taxon>
        <taxon>Pseudonocardiaceae</taxon>
        <taxon>Amycolatopsis</taxon>
    </lineage>
</organism>
<comment type="caution">
    <text evidence="1">The sequence shown here is derived from an EMBL/GenBank/DDBJ whole genome shotgun (WGS) entry which is preliminary data.</text>
</comment>
<evidence type="ECO:0000313" key="2">
    <source>
        <dbReference type="Proteomes" id="UP000658656"/>
    </source>
</evidence>
<protein>
    <submittedName>
        <fullName evidence="1">Uncharacterized protein</fullName>
    </submittedName>
</protein>
<reference evidence="1" key="2">
    <citation type="submission" date="2020-09" db="EMBL/GenBank/DDBJ databases">
        <authorList>
            <person name="Sun Q."/>
            <person name="Zhou Y."/>
        </authorList>
    </citation>
    <scope>NUCLEOTIDE SEQUENCE</scope>
    <source>
        <strain evidence="1">CGMCC 4.7679</strain>
    </source>
</reference>
<proteinExistence type="predicted"/>
<dbReference type="AlphaFoldDB" id="A0A8H9IP41"/>
<accession>A0A8H9IP41</accession>